<gene>
    <name evidence="2" type="ORF">MA16_Dca026587</name>
</gene>
<reference evidence="2 3" key="1">
    <citation type="journal article" date="2016" name="Sci. Rep.">
        <title>The Dendrobium catenatum Lindl. genome sequence provides insights into polysaccharide synthase, floral development and adaptive evolution.</title>
        <authorList>
            <person name="Zhang G.Q."/>
            <person name="Xu Q."/>
            <person name="Bian C."/>
            <person name="Tsai W.C."/>
            <person name="Yeh C.M."/>
            <person name="Liu K.W."/>
            <person name="Yoshida K."/>
            <person name="Zhang L.S."/>
            <person name="Chang S.B."/>
            <person name="Chen F."/>
            <person name="Shi Y."/>
            <person name="Su Y.Y."/>
            <person name="Zhang Y.Q."/>
            <person name="Chen L.J."/>
            <person name="Yin Y."/>
            <person name="Lin M."/>
            <person name="Huang H."/>
            <person name="Deng H."/>
            <person name="Wang Z.W."/>
            <person name="Zhu S.L."/>
            <person name="Zhao X."/>
            <person name="Deng C."/>
            <person name="Niu S.C."/>
            <person name="Huang J."/>
            <person name="Wang M."/>
            <person name="Liu G.H."/>
            <person name="Yang H.J."/>
            <person name="Xiao X.J."/>
            <person name="Hsiao Y.Y."/>
            <person name="Wu W.L."/>
            <person name="Chen Y.Y."/>
            <person name="Mitsuda N."/>
            <person name="Ohme-Takagi M."/>
            <person name="Luo Y.B."/>
            <person name="Van de Peer Y."/>
            <person name="Liu Z.J."/>
        </authorList>
    </citation>
    <scope>NUCLEOTIDE SEQUENCE [LARGE SCALE GENOMIC DNA]</scope>
    <source>
        <tissue evidence="2">The whole plant</tissue>
    </source>
</reference>
<evidence type="ECO:0000313" key="2">
    <source>
        <dbReference type="EMBL" id="PKU81776.1"/>
    </source>
</evidence>
<feature type="region of interest" description="Disordered" evidence="1">
    <location>
        <begin position="62"/>
        <end position="88"/>
    </location>
</feature>
<sequence length="88" mass="10428">MDIWVPTEGSSTDPLQNELYKLQMKLHMSMENYVKKKKRMQEQFKQEREEILKRYEAKIQELDALPSSPRNKSKVTSSGDELLQPKEN</sequence>
<proteinExistence type="predicted"/>
<evidence type="ECO:0000256" key="1">
    <source>
        <dbReference type="SAM" id="MobiDB-lite"/>
    </source>
</evidence>
<accession>A0A2I0X1I8</accession>
<dbReference type="EMBL" id="KZ502216">
    <property type="protein sequence ID" value="PKU81776.1"/>
    <property type="molecule type" value="Genomic_DNA"/>
</dbReference>
<reference evidence="2 3" key="2">
    <citation type="journal article" date="2017" name="Nature">
        <title>The Apostasia genome and the evolution of orchids.</title>
        <authorList>
            <person name="Zhang G.Q."/>
            <person name="Liu K.W."/>
            <person name="Li Z."/>
            <person name="Lohaus R."/>
            <person name="Hsiao Y.Y."/>
            <person name="Niu S.C."/>
            <person name="Wang J.Y."/>
            <person name="Lin Y.C."/>
            <person name="Xu Q."/>
            <person name="Chen L.J."/>
            <person name="Yoshida K."/>
            <person name="Fujiwara S."/>
            <person name="Wang Z.W."/>
            <person name="Zhang Y.Q."/>
            <person name="Mitsuda N."/>
            <person name="Wang M."/>
            <person name="Liu G.H."/>
            <person name="Pecoraro L."/>
            <person name="Huang H.X."/>
            <person name="Xiao X.J."/>
            <person name="Lin M."/>
            <person name="Wu X.Y."/>
            <person name="Wu W.L."/>
            <person name="Chen Y.Y."/>
            <person name="Chang S.B."/>
            <person name="Sakamoto S."/>
            <person name="Ohme-Takagi M."/>
            <person name="Yagi M."/>
            <person name="Zeng S.J."/>
            <person name="Shen C.Y."/>
            <person name="Yeh C.M."/>
            <person name="Luo Y.B."/>
            <person name="Tsai W.C."/>
            <person name="Van de Peer Y."/>
            <person name="Liu Z.J."/>
        </authorList>
    </citation>
    <scope>NUCLEOTIDE SEQUENCE [LARGE SCALE GENOMIC DNA]</scope>
    <source>
        <tissue evidence="2">The whole plant</tissue>
    </source>
</reference>
<feature type="compositionally biased region" description="Polar residues" evidence="1">
    <location>
        <begin position="68"/>
        <end position="79"/>
    </location>
</feature>
<organism evidence="2 3">
    <name type="scientific">Dendrobium catenatum</name>
    <dbReference type="NCBI Taxonomy" id="906689"/>
    <lineage>
        <taxon>Eukaryota</taxon>
        <taxon>Viridiplantae</taxon>
        <taxon>Streptophyta</taxon>
        <taxon>Embryophyta</taxon>
        <taxon>Tracheophyta</taxon>
        <taxon>Spermatophyta</taxon>
        <taxon>Magnoliopsida</taxon>
        <taxon>Liliopsida</taxon>
        <taxon>Asparagales</taxon>
        <taxon>Orchidaceae</taxon>
        <taxon>Epidendroideae</taxon>
        <taxon>Malaxideae</taxon>
        <taxon>Dendrobiinae</taxon>
        <taxon>Dendrobium</taxon>
    </lineage>
</organism>
<evidence type="ECO:0000313" key="3">
    <source>
        <dbReference type="Proteomes" id="UP000233837"/>
    </source>
</evidence>
<dbReference type="Gene3D" id="6.10.250.1310">
    <property type="match status" value="1"/>
</dbReference>
<dbReference type="Proteomes" id="UP000233837">
    <property type="component" value="Unassembled WGS sequence"/>
</dbReference>
<protein>
    <submittedName>
        <fullName evidence="2">Uncharacterized protein</fullName>
    </submittedName>
</protein>
<dbReference type="AlphaFoldDB" id="A0A2I0X1I8"/>
<name>A0A2I0X1I8_9ASPA</name>
<keyword evidence="3" id="KW-1185">Reference proteome</keyword>